<proteinExistence type="predicted"/>
<name>A0AAV7S4W6_PLEWA</name>
<dbReference type="AlphaFoldDB" id="A0AAV7S4W6"/>
<dbReference type="Proteomes" id="UP001066276">
    <property type="component" value="Chromosome 4_2"/>
</dbReference>
<comment type="caution">
    <text evidence="2">The sequence shown here is derived from an EMBL/GenBank/DDBJ whole genome shotgun (WGS) entry which is preliminary data.</text>
</comment>
<feature type="compositionally biased region" description="Basic residues" evidence="1">
    <location>
        <begin position="35"/>
        <end position="45"/>
    </location>
</feature>
<feature type="region of interest" description="Disordered" evidence="1">
    <location>
        <begin position="28"/>
        <end position="116"/>
    </location>
</feature>
<evidence type="ECO:0000313" key="2">
    <source>
        <dbReference type="EMBL" id="KAJ1160041.1"/>
    </source>
</evidence>
<organism evidence="2 3">
    <name type="scientific">Pleurodeles waltl</name>
    <name type="common">Iberian ribbed newt</name>
    <dbReference type="NCBI Taxonomy" id="8319"/>
    <lineage>
        <taxon>Eukaryota</taxon>
        <taxon>Metazoa</taxon>
        <taxon>Chordata</taxon>
        <taxon>Craniata</taxon>
        <taxon>Vertebrata</taxon>
        <taxon>Euteleostomi</taxon>
        <taxon>Amphibia</taxon>
        <taxon>Batrachia</taxon>
        <taxon>Caudata</taxon>
        <taxon>Salamandroidea</taxon>
        <taxon>Salamandridae</taxon>
        <taxon>Pleurodelinae</taxon>
        <taxon>Pleurodeles</taxon>
    </lineage>
</organism>
<dbReference type="EMBL" id="JANPWB010000008">
    <property type="protein sequence ID" value="KAJ1160041.1"/>
    <property type="molecule type" value="Genomic_DNA"/>
</dbReference>
<gene>
    <name evidence="2" type="ORF">NDU88_000543</name>
</gene>
<evidence type="ECO:0000313" key="3">
    <source>
        <dbReference type="Proteomes" id="UP001066276"/>
    </source>
</evidence>
<keyword evidence="3" id="KW-1185">Reference proteome</keyword>
<feature type="compositionally biased region" description="Basic and acidic residues" evidence="1">
    <location>
        <begin position="89"/>
        <end position="102"/>
    </location>
</feature>
<reference evidence="2" key="1">
    <citation type="journal article" date="2022" name="bioRxiv">
        <title>Sequencing and chromosome-scale assembly of the giantPleurodeles waltlgenome.</title>
        <authorList>
            <person name="Brown T."/>
            <person name="Elewa A."/>
            <person name="Iarovenko S."/>
            <person name="Subramanian E."/>
            <person name="Araus A.J."/>
            <person name="Petzold A."/>
            <person name="Susuki M."/>
            <person name="Suzuki K.-i.T."/>
            <person name="Hayashi T."/>
            <person name="Toyoda A."/>
            <person name="Oliveira C."/>
            <person name="Osipova E."/>
            <person name="Leigh N.D."/>
            <person name="Simon A."/>
            <person name="Yun M.H."/>
        </authorList>
    </citation>
    <scope>NUCLEOTIDE SEQUENCE</scope>
    <source>
        <strain evidence="2">20211129_DDA</strain>
        <tissue evidence="2">Liver</tissue>
    </source>
</reference>
<accession>A0AAV7S4W6</accession>
<sequence>MVLLLGKHMMGMKMNFTIVGRSLLALDLGRDRPGQPRRSRKRTRGAPRDGLIEGGLLAGAPDSALARDWRDARNTGPLDGAGTPRKRGRDAQSLETSLRDRIASGSRGGGPAAVLDRGTLGSLAGHRGGPEVSGGWALGPTGAVWCRLDLRS</sequence>
<evidence type="ECO:0000256" key="1">
    <source>
        <dbReference type="SAM" id="MobiDB-lite"/>
    </source>
</evidence>
<protein>
    <submittedName>
        <fullName evidence="2">Uncharacterized protein</fullName>
    </submittedName>
</protein>